<dbReference type="Pfam" id="PF00098">
    <property type="entry name" value="zf-CCHC"/>
    <property type="match status" value="2"/>
</dbReference>
<dbReference type="Proteomes" id="UP000820818">
    <property type="component" value="Unassembled WGS sequence"/>
</dbReference>
<name>A0AAD5KFA3_9CRUS</name>
<proteinExistence type="predicted"/>
<dbReference type="InterPro" id="IPR001878">
    <property type="entry name" value="Znf_CCHC"/>
</dbReference>
<dbReference type="SUPFAM" id="SSF57756">
    <property type="entry name" value="Retrovirus zinc finger-like domains"/>
    <property type="match status" value="1"/>
</dbReference>
<keyword evidence="4" id="KW-1185">Reference proteome</keyword>
<accession>A0AAD5KFA3</accession>
<dbReference type="Gene3D" id="2.40.70.10">
    <property type="entry name" value="Acid Proteases"/>
    <property type="match status" value="1"/>
</dbReference>
<dbReference type="InterPro" id="IPR051714">
    <property type="entry name" value="Znf_CCHC_NABP"/>
</dbReference>
<dbReference type="PANTHER" id="PTHR23002">
    <property type="entry name" value="ZINC FINGER CCHC DOMAIN CONTAINING PROTEIN"/>
    <property type="match status" value="1"/>
</dbReference>
<feature type="domain" description="CCHC-type" evidence="2">
    <location>
        <begin position="311"/>
        <end position="326"/>
    </location>
</feature>
<comment type="caution">
    <text evidence="3">The sequence shown here is derived from an EMBL/GenBank/DDBJ whole genome shotgun (WGS) entry which is preliminary data.</text>
</comment>
<dbReference type="AlphaFoldDB" id="A0AAD5KFA3"/>
<dbReference type="SUPFAM" id="SSF50630">
    <property type="entry name" value="Acid proteases"/>
    <property type="match status" value="1"/>
</dbReference>
<protein>
    <recommendedName>
        <fullName evidence="2">CCHC-type domain-containing protein</fullName>
    </recommendedName>
</protein>
<dbReference type="Gene3D" id="4.10.60.10">
    <property type="entry name" value="Zinc finger, CCHC-type"/>
    <property type="match status" value="2"/>
</dbReference>
<evidence type="ECO:0000313" key="4">
    <source>
        <dbReference type="Proteomes" id="UP000820818"/>
    </source>
</evidence>
<dbReference type="CDD" id="cd00303">
    <property type="entry name" value="retropepsin_like"/>
    <property type="match status" value="1"/>
</dbReference>
<keyword evidence="1" id="KW-0479">Metal-binding</keyword>
<dbReference type="InterPro" id="IPR021109">
    <property type="entry name" value="Peptidase_aspartic_dom_sf"/>
</dbReference>
<evidence type="ECO:0000259" key="2">
    <source>
        <dbReference type="PROSITE" id="PS50158"/>
    </source>
</evidence>
<dbReference type="GO" id="GO:0003676">
    <property type="term" value="F:nucleic acid binding"/>
    <property type="evidence" value="ECO:0007669"/>
    <property type="project" value="InterPro"/>
</dbReference>
<dbReference type="SMART" id="SM00343">
    <property type="entry name" value="ZnF_C2HC"/>
    <property type="match status" value="2"/>
</dbReference>
<dbReference type="InterPro" id="IPR036875">
    <property type="entry name" value="Znf_CCHC_sf"/>
</dbReference>
<evidence type="ECO:0000256" key="1">
    <source>
        <dbReference type="PROSITE-ProRule" id="PRU00047"/>
    </source>
</evidence>
<dbReference type="GO" id="GO:0008270">
    <property type="term" value="F:zinc ion binding"/>
    <property type="evidence" value="ECO:0007669"/>
    <property type="project" value="UniProtKB-KW"/>
</dbReference>
<gene>
    <name evidence="3" type="ORF">GHT06_005079</name>
</gene>
<dbReference type="PROSITE" id="PS50158">
    <property type="entry name" value="ZF_CCHC"/>
    <property type="match status" value="2"/>
</dbReference>
<sequence length="577" mass="62656">MFEDAVEITPEPIEPNQHAAAMAEPLVQFVEALVARQNDALEANRTAPQLQLDTERGVGQLENWEPADHLRAALAKLAGAAYHWYETTAQTHNTWRGWRAALLTAFGRTLTIEEWSKMVESRRQLPGETTSSYVYDKLQICRRCPVDLPEREQVKRLAWGLLRPEHGAAVMAQAPETVTEFIRQLTAVEEGAGPYAMNINGPVVATVTPMCTATAPSALYPSALYPSVPTPFLPQCPPPATTLGPIPGQIKLLTQIVSRLDVMERKLPIAPNTGTRFSAASGRGSAGTCYNCNFAGHIARDCPKPRAIRECYNCGQPGHIARDCQDVRQPGNVNAGPTGSGRHPPSATFRDCLPIILVQLTGEGDELIEALVDSGACVSVIGVRDVSERKLNLIPFTARHLRMADGSMTACHGIVSLAVKFNGVEVVLERVYVLEKPVCRLILGAEWILSSGVTIHSEQKKEPDYDGKTQIGLDCSSLPGNHVSEMDVTVRPQKLMLVREAIDIPPNSLAFLAVTVSGTTTGSISTSPTYCAEPGREWVSPACLIDVVDGTAQLPVINFGHKPLTFSRTSSRQMQSF</sequence>
<keyword evidence="1" id="KW-0863">Zinc-finger</keyword>
<evidence type="ECO:0000313" key="3">
    <source>
        <dbReference type="EMBL" id="KAI9550806.1"/>
    </source>
</evidence>
<organism evidence="3 4">
    <name type="scientific">Daphnia sinensis</name>
    <dbReference type="NCBI Taxonomy" id="1820382"/>
    <lineage>
        <taxon>Eukaryota</taxon>
        <taxon>Metazoa</taxon>
        <taxon>Ecdysozoa</taxon>
        <taxon>Arthropoda</taxon>
        <taxon>Crustacea</taxon>
        <taxon>Branchiopoda</taxon>
        <taxon>Diplostraca</taxon>
        <taxon>Cladocera</taxon>
        <taxon>Anomopoda</taxon>
        <taxon>Daphniidae</taxon>
        <taxon>Daphnia</taxon>
        <taxon>Daphnia similis group</taxon>
    </lineage>
</organism>
<reference evidence="3" key="1">
    <citation type="submission" date="2022-05" db="EMBL/GenBank/DDBJ databases">
        <title>A multi-omics perspective on studying reproductive biology in Daphnia sinensis.</title>
        <authorList>
            <person name="Jia J."/>
        </authorList>
    </citation>
    <scope>NUCLEOTIDE SEQUENCE</scope>
    <source>
        <strain evidence="3">WSL</strain>
    </source>
</reference>
<feature type="domain" description="CCHC-type" evidence="2">
    <location>
        <begin position="289"/>
        <end position="304"/>
    </location>
</feature>
<dbReference type="EMBL" id="WJBH02000082">
    <property type="protein sequence ID" value="KAI9550806.1"/>
    <property type="molecule type" value="Genomic_DNA"/>
</dbReference>
<keyword evidence="1" id="KW-0862">Zinc</keyword>